<dbReference type="Pfam" id="PF08392">
    <property type="entry name" value="FAE1_CUT1_RppA"/>
    <property type="match status" value="1"/>
</dbReference>
<reference evidence="6 7" key="1">
    <citation type="submission" date="2017-03" db="EMBL/GenBank/DDBJ databases">
        <title>Complete genome sequence of Blastomonas fulva degrading microcsystin LR.</title>
        <authorList>
            <person name="Lee H.-g."/>
            <person name="Jin L."/>
            <person name="oh H.-M."/>
        </authorList>
    </citation>
    <scope>NUCLEOTIDE SEQUENCE [LARGE SCALE GENOMIC DNA]</scope>
    <source>
        <strain evidence="6 7">T2</strain>
    </source>
</reference>
<gene>
    <name evidence="6" type="ORF">B5J99_02035</name>
</gene>
<evidence type="ECO:0000259" key="4">
    <source>
        <dbReference type="Pfam" id="PF02797"/>
    </source>
</evidence>
<evidence type="ECO:0000256" key="2">
    <source>
        <dbReference type="ARBA" id="ARBA00022679"/>
    </source>
</evidence>
<keyword evidence="3" id="KW-0012">Acyltransferase</keyword>
<dbReference type="InterPro" id="IPR012328">
    <property type="entry name" value="Chalcone/stilbene_synt_C"/>
</dbReference>
<dbReference type="PIRSF" id="PIRSF000451">
    <property type="entry name" value="PKS_III"/>
    <property type="match status" value="1"/>
</dbReference>
<dbReference type="Proteomes" id="UP000258016">
    <property type="component" value="Chromosome"/>
</dbReference>
<proteinExistence type="inferred from homology"/>
<dbReference type="InterPro" id="IPR016039">
    <property type="entry name" value="Thiolase-like"/>
</dbReference>
<comment type="similarity">
    <text evidence="1">Belongs to the thiolase-like superfamily. Chalcone/stilbene synthases family.</text>
</comment>
<evidence type="ECO:0000256" key="1">
    <source>
        <dbReference type="ARBA" id="ARBA00005531"/>
    </source>
</evidence>
<sequence length="367" mass="38209">MPSMIPVLPINSLAKVAGRGHLGAMLPRIQSIATGVPSFAITQHQVRDFVASALPQGLPPRIAAIYDSTGVNSRAIVQAPEEYLGPPDFGARNALYLAAGQQLLEEVANAALAKAGLAPDQIDAIVCVSSTGIATPSMASQMLNPMGFRADVMCLPLFGYGCAGGVLGLQVAGDLVRAEPRRRVLLLTLELCSLAFRFGDLTKKAIIASTLFADGASAIVLTADGDGPALGHFAQHTWPDSRAMMGWDVDTLGLGLILSRDLPAFVASEFAPVVDGFLAQAGLDKATLTEPACHPGGRKVIDALEAYFDDLTGGLVQTRAVLADHGNMSSPTVHFVLERILAKGESGPLLLTALGPGFTGAMGVLHR</sequence>
<dbReference type="Gene3D" id="3.40.47.10">
    <property type="match status" value="2"/>
</dbReference>
<evidence type="ECO:0000313" key="7">
    <source>
        <dbReference type="Proteomes" id="UP000258016"/>
    </source>
</evidence>
<accession>A0ABN5B0H9</accession>
<keyword evidence="7" id="KW-1185">Reference proteome</keyword>
<dbReference type="CDD" id="cd00831">
    <property type="entry name" value="CHS_like"/>
    <property type="match status" value="1"/>
</dbReference>
<dbReference type="RefSeq" id="WP_117351316.1">
    <property type="nucleotide sequence ID" value="NZ_CP020083.1"/>
</dbReference>
<feature type="domain" description="FAE" evidence="5">
    <location>
        <begin position="101"/>
        <end position="224"/>
    </location>
</feature>
<dbReference type="EMBL" id="CP020083">
    <property type="protein sequence ID" value="ASR50391.1"/>
    <property type="molecule type" value="Genomic_DNA"/>
</dbReference>
<dbReference type="InterPro" id="IPR011141">
    <property type="entry name" value="Polyketide_synthase_type-III"/>
</dbReference>
<name>A0ABN5B0H9_9SPHN</name>
<evidence type="ECO:0000256" key="3">
    <source>
        <dbReference type="ARBA" id="ARBA00023315"/>
    </source>
</evidence>
<organism evidence="6 7">
    <name type="scientific">Blastomonas fulva</name>
    <dbReference type="NCBI Taxonomy" id="1550728"/>
    <lineage>
        <taxon>Bacteria</taxon>
        <taxon>Pseudomonadati</taxon>
        <taxon>Pseudomonadota</taxon>
        <taxon>Alphaproteobacteria</taxon>
        <taxon>Sphingomonadales</taxon>
        <taxon>Sphingomonadaceae</taxon>
        <taxon>Blastomonas</taxon>
    </lineage>
</organism>
<dbReference type="GeneID" id="303484349"/>
<dbReference type="PANTHER" id="PTHR11877">
    <property type="entry name" value="HYDROXYMETHYLGLUTARYL-COA SYNTHASE"/>
    <property type="match status" value="1"/>
</dbReference>
<dbReference type="Pfam" id="PF02797">
    <property type="entry name" value="Chal_sti_synt_C"/>
    <property type="match status" value="1"/>
</dbReference>
<keyword evidence="2" id="KW-0808">Transferase</keyword>
<dbReference type="SUPFAM" id="SSF53901">
    <property type="entry name" value="Thiolase-like"/>
    <property type="match status" value="2"/>
</dbReference>
<dbReference type="InterPro" id="IPR013601">
    <property type="entry name" value="FAE1_typ3_polyketide_synth"/>
</dbReference>
<evidence type="ECO:0000259" key="5">
    <source>
        <dbReference type="Pfam" id="PF08392"/>
    </source>
</evidence>
<protein>
    <recommendedName>
        <fullName evidence="8">Type III polyketide synthase</fullName>
    </recommendedName>
</protein>
<dbReference type="PANTHER" id="PTHR11877:SF99">
    <property type="entry name" value="1,3,6,8-TETRAHYDROXYNAPHTHALENE SYNTHASE"/>
    <property type="match status" value="1"/>
</dbReference>
<feature type="domain" description="Chalcone/stilbene synthase C-terminal" evidence="4">
    <location>
        <begin position="234"/>
        <end position="342"/>
    </location>
</feature>
<evidence type="ECO:0000313" key="6">
    <source>
        <dbReference type="EMBL" id="ASR50391.1"/>
    </source>
</evidence>
<evidence type="ECO:0008006" key="8">
    <source>
        <dbReference type="Google" id="ProtNLM"/>
    </source>
</evidence>